<dbReference type="eggNOG" id="ENOG502SKBY">
    <property type="taxonomic scope" value="Eukaryota"/>
</dbReference>
<accession>A0A088S0X8</accession>
<dbReference type="RefSeq" id="XP_010702671.1">
    <property type="nucleotide sequence ID" value="XM_010704369.1"/>
</dbReference>
<dbReference type="InterPro" id="IPR029071">
    <property type="entry name" value="Ubiquitin-like_domsf"/>
</dbReference>
<organism evidence="2 3">
    <name type="scientific">Leishmania panamensis</name>
    <dbReference type="NCBI Taxonomy" id="5679"/>
    <lineage>
        <taxon>Eukaryota</taxon>
        <taxon>Discoba</taxon>
        <taxon>Euglenozoa</taxon>
        <taxon>Kinetoplastea</taxon>
        <taxon>Metakinetoplastina</taxon>
        <taxon>Trypanosomatida</taxon>
        <taxon>Trypanosomatidae</taxon>
        <taxon>Leishmaniinae</taxon>
        <taxon>Leishmania</taxon>
        <taxon>Leishmania guyanensis species complex</taxon>
    </lineage>
</organism>
<dbReference type="OrthoDB" id="273907at2759"/>
<evidence type="ECO:0000313" key="2">
    <source>
        <dbReference type="EMBL" id="AIO01871.1"/>
    </source>
</evidence>
<evidence type="ECO:0008006" key="4">
    <source>
        <dbReference type="Google" id="ProtNLM"/>
    </source>
</evidence>
<dbReference type="EMBL" id="CP009403">
    <property type="protein sequence ID" value="AIO01871.1"/>
    <property type="molecule type" value="Genomic_DNA"/>
</dbReference>
<gene>
    <name evidence="2" type="ORF">LPMP_342450</name>
</gene>
<sequence>MKLQPRERRERQDYLVEHAAALQLGKLYLGWGRGKPRLKSKRATPTVESKQKVAKTSPRAPAKETKKVRRNPASPVLPVAKRPPGRPRKTSPPAARVESTPTKSKSCGRPPTTPAKAPRKPTARESVRSGKNLNPAVKPLSSKAVAAVGNGDKLPCKPPPRAPRKTAAVLTTKTVVQHRRRANRNAPPVIPNPVPTPALSLGEAEEAVDGSNVSVLVRTMNGTSFGLACTFESTLYDLKRRILEIIIPRAASASPAPAVRLPMLVMNGRALGPETATLAALRFPARPTVYCFPEPG</sequence>
<proteinExistence type="predicted"/>
<dbReference type="SUPFAM" id="SSF54236">
    <property type="entry name" value="Ubiquitin-like"/>
    <property type="match status" value="1"/>
</dbReference>
<protein>
    <recommendedName>
        <fullName evidence="4">Ubiquitin-like domain-containing protein</fullName>
    </recommendedName>
</protein>
<dbReference type="AlphaFoldDB" id="A0A088S0X8"/>
<evidence type="ECO:0000256" key="1">
    <source>
        <dbReference type="SAM" id="MobiDB-lite"/>
    </source>
</evidence>
<dbReference type="KEGG" id="lpan:LPMP_342450"/>
<reference evidence="2 3" key="1">
    <citation type="journal article" date="2015" name="Sci. Rep.">
        <title>The genome of Leishmania panamensis: insights into genomics of the L. (Viannia) subgenus.</title>
        <authorList>
            <person name="Llanes A."/>
            <person name="Restrepo C.M."/>
            <person name="Vecchio G.D."/>
            <person name="Anguizola F.J."/>
            <person name="Lleonart R."/>
        </authorList>
    </citation>
    <scope>NUCLEOTIDE SEQUENCE [LARGE SCALE GENOMIC DNA]</scope>
    <source>
        <strain evidence="2 3">MHOM/PA/94/PSC-1</strain>
    </source>
</reference>
<dbReference type="GeneID" id="22578750"/>
<evidence type="ECO:0000313" key="3">
    <source>
        <dbReference type="Proteomes" id="UP000063063"/>
    </source>
</evidence>
<dbReference type="VEuPathDB" id="TriTrypDB:LPMP_342450"/>
<keyword evidence="3" id="KW-1185">Reference proteome</keyword>
<dbReference type="Proteomes" id="UP000063063">
    <property type="component" value="Chromosome 34"/>
</dbReference>
<dbReference type="VEuPathDB" id="TriTrypDB:LPAL13_340030500"/>
<feature type="region of interest" description="Disordered" evidence="1">
    <location>
        <begin position="26"/>
        <end position="136"/>
    </location>
</feature>
<name>A0A088S0X8_LEIPA</name>